<reference evidence="2" key="1">
    <citation type="journal article" date="2019" name="Int. J. Syst. Evol. Microbiol.">
        <title>The Global Catalogue of Microorganisms (GCM) 10K type strain sequencing project: providing services to taxonomists for standard genome sequencing and annotation.</title>
        <authorList>
            <consortium name="The Broad Institute Genomics Platform"/>
            <consortium name="The Broad Institute Genome Sequencing Center for Infectious Disease"/>
            <person name="Wu L."/>
            <person name="Ma J."/>
        </authorList>
    </citation>
    <scope>NUCLEOTIDE SEQUENCE [LARGE SCALE GENOMIC DNA]</scope>
    <source>
        <strain evidence="2">JCM 17728</strain>
    </source>
</reference>
<evidence type="ECO:0000313" key="1">
    <source>
        <dbReference type="EMBL" id="GAA4354523.1"/>
    </source>
</evidence>
<evidence type="ECO:0000313" key="2">
    <source>
        <dbReference type="Proteomes" id="UP001501011"/>
    </source>
</evidence>
<proteinExistence type="predicted"/>
<organism evidence="1 2">
    <name type="scientific">Kangiella marina</name>
    <dbReference type="NCBI Taxonomy" id="1079178"/>
    <lineage>
        <taxon>Bacteria</taxon>
        <taxon>Pseudomonadati</taxon>
        <taxon>Pseudomonadota</taxon>
        <taxon>Gammaproteobacteria</taxon>
        <taxon>Kangiellales</taxon>
        <taxon>Kangiellaceae</taxon>
        <taxon>Kangiella</taxon>
    </lineage>
</organism>
<accession>A0ABP8IA86</accession>
<keyword evidence="2" id="KW-1185">Reference proteome</keyword>
<dbReference type="Proteomes" id="UP001501011">
    <property type="component" value="Unassembled WGS sequence"/>
</dbReference>
<sequence>MLYKLKDNGYIKLAKHVTCHSVPLTTVYNDDLDLKAVHLLKRCDDSDTIKNTVLIENKETGSEVVYQSELDFSERIYLVWEQHDGLVIAKPELSDDLTSKKYRTIYSVTYLPLKEFRVALGHALTDYKHSSLNNVNSQ</sequence>
<gene>
    <name evidence="1" type="ORF">GCM10023151_00630</name>
</gene>
<dbReference type="EMBL" id="BAABFV010000001">
    <property type="protein sequence ID" value="GAA4354523.1"/>
    <property type="molecule type" value="Genomic_DNA"/>
</dbReference>
<protein>
    <submittedName>
        <fullName evidence="1">Uncharacterized protein</fullName>
    </submittedName>
</protein>
<comment type="caution">
    <text evidence="1">The sequence shown here is derived from an EMBL/GenBank/DDBJ whole genome shotgun (WGS) entry which is preliminary data.</text>
</comment>
<name>A0ABP8IA86_9GAMM</name>